<evidence type="ECO:0000313" key="3">
    <source>
        <dbReference type="EMBL" id="MEY8246282.1"/>
    </source>
</evidence>
<dbReference type="SUPFAM" id="SSF53756">
    <property type="entry name" value="UDP-Glycosyltransferase/glycogen phosphorylase"/>
    <property type="match status" value="1"/>
</dbReference>
<gene>
    <name evidence="3" type="ORF">AAK873_11745</name>
</gene>
<protein>
    <submittedName>
        <fullName evidence="3">Glycosyltransferase family 9 protein</fullName>
        <ecNumber evidence="3">2.4.-.-</ecNumber>
    </submittedName>
</protein>
<keyword evidence="1 3" id="KW-0328">Glycosyltransferase</keyword>
<keyword evidence="2 3" id="KW-0808">Transferase</keyword>
<name>A0ABV4CZ70_9BACT</name>
<dbReference type="Pfam" id="PF01075">
    <property type="entry name" value="Glyco_transf_9"/>
    <property type="match status" value="1"/>
</dbReference>
<sequence length="354" mass="39994">MARNNNLPKNVLVARFSALGDVAMTIPVVYSVCRCNPGTRFIFITKSGQTSMFVNPPENLTVLGIDVKQYRTFGDYVRLLKELRRVYAIDAFADLHGVLRTYMLRAACMLQGIRCRSIRKGRRHKRALTRPRNKVMLPLISSRARYREVFFNFGFALEEKFTSIYDSGKADPEIFASVTPPKKEGEKWVGIAPFAKHKGKIYPPELMERVIDELTGREDITIFLFGGGEEEKRILGEWAAKYPRVINLSEKRHGFPVELALLSHLDTMVSMDSANMHLASLVGVRVVSIWGATHPYCGFKGFKQRESDIVQLPMTCRPCSVFGNKPCSRGDYYCLAGLPPQIIFSKVNSILDGQ</sequence>
<comment type="caution">
    <text evidence="3">The sequence shown here is derived from an EMBL/GenBank/DDBJ whole genome shotgun (WGS) entry which is preliminary data.</text>
</comment>
<dbReference type="InterPro" id="IPR051199">
    <property type="entry name" value="LPS_LOS_Heptosyltrfase"/>
</dbReference>
<dbReference type="EMBL" id="JBCLPP010000039">
    <property type="protein sequence ID" value="MEY8246282.1"/>
    <property type="molecule type" value="Genomic_DNA"/>
</dbReference>
<dbReference type="InterPro" id="IPR002201">
    <property type="entry name" value="Glyco_trans_9"/>
</dbReference>
<evidence type="ECO:0000256" key="2">
    <source>
        <dbReference type="ARBA" id="ARBA00022679"/>
    </source>
</evidence>
<dbReference type="PANTHER" id="PTHR30160:SF22">
    <property type="entry name" value="LIPOPOLYSACCHARIDE CORE BIOSYNTHESIS PROTEIN"/>
    <property type="match status" value="1"/>
</dbReference>
<dbReference type="Gene3D" id="3.40.50.2000">
    <property type="entry name" value="Glycogen Phosphorylase B"/>
    <property type="match status" value="2"/>
</dbReference>
<accession>A0ABV4CZ70</accession>
<dbReference type="Proteomes" id="UP001565200">
    <property type="component" value="Unassembled WGS sequence"/>
</dbReference>
<dbReference type="EC" id="2.4.-.-" evidence="3"/>
<evidence type="ECO:0000313" key="4">
    <source>
        <dbReference type="Proteomes" id="UP001565200"/>
    </source>
</evidence>
<proteinExistence type="predicted"/>
<keyword evidence="4" id="KW-1185">Reference proteome</keyword>
<evidence type="ECO:0000256" key="1">
    <source>
        <dbReference type="ARBA" id="ARBA00022676"/>
    </source>
</evidence>
<dbReference type="RefSeq" id="WP_235897911.1">
    <property type="nucleotide sequence ID" value="NZ_JBCLPP010000039.1"/>
</dbReference>
<dbReference type="GO" id="GO:0016757">
    <property type="term" value="F:glycosyltransferase activity"/>
    <property type="evidence" value="ECO:0007669"/>
    <property type="project" value="UniProtKB-KW"/>
</dbReference>
<reference evidence="3 4" key="1">
    <citation type="submission" date="2024-03" db="EMBL/GenBank/DDBJ databases">
        <title>Mouse gut bacterial collection (mGBC) of GemPharmatech.</title>
        <authorList>
            <person name="He Y."/>
            <person name="Dong L."/>
            <person name="Wu D."/>
            <person name="Gao X."/>
            <person name="Lin Z."/>
        </authorList>
    </citation>
    <scope>NUCLEOTIDE SEQUENCE [LARGE SCALE GENOMIC DNA]</scope>
    <source>
        <strain evidence="3 4">54-13</strain>
    </source>
</reference>
<dbReference type="CDD" id="cd03789">
    <property type="entry name" value="GT9_LPS_heptosyltransferase"/>
    <property type="match status" value="1"/>
</dbReference>
<dbReference type="PANTHER" id="PTHR30160">
    <property type="entry name" value="TETRAACYLDISACCHARIDE 4'-KINASE-RELATED"/>
    <property type="match status" value="1"/>
</dbReference>
<organism evidence="3 4">
    <name type="scientific">Heminiphilus faecis</name>
    <dbReference type="NCBI Taxonomy" id="2601703"/>
    <lineage>
        <taxon>Bacteria</taxon>
        <taxon>Pseudomonadati</taxon>
        <taxon>Bacteroidota</taxon>
        <taxon>Bacteroidia</taxon>
        <taxon>Bacteroidales</taxon>
        <taxon>Muribaculaceae</taxon>
        <taxon>Heminiphilus</taxon>
    </lineage>
</organism>